<name>A0A377BUA7_ECOLX</name>
<evidence type="ECO:0000313" key="3">
    <source>
        <dbReference type="Proteomes" id="UP000254255"/>
    </source>
</evidence>
<organism evidence="2 3">
    <name type="scientific">Escherichia coli</name>
    <dbReference type="NCBI Taxonomy" id="562"/>
    <lineage>
        <taxon>Bacteria</taxon>
        <taxon>Pseudomonadati</taxon>
        <taxon>Pseudomonadota</taxon>
        <taxon>Gammaproteobacteria</taxon>
        <taxon>Enterobacterales</taxon>
        <taxon>Enterobacteriaceae</taxon>
        <taxon>Escherichia</taxon>
    </lineage>
</organism>
<evidence type="ECO:0000256" key="1">
    <source>
        <dbReference type="SAM" id="Phobius"/>
    </source>
</evidence>
<proteinExistence type="predicted"/>
<protein>
    <submittedName>
        <fullName evidence="2">Putative ethanolamine transporter</fullName>
    </submittedName>
</protein>
<keyword evidence="1" id="KW-1133">Transmembrane helix</keyword>
<sequence length="62" mass="6452">MNAMIFPMIVGKLIGGVTAIGVAMMLVPKEDATATKTEAEAPIVNTRQLLSVGIDIGTTPPR</sequence>
<keyword evidence="1" id="KW-0472">Membrane</keyword>
<dbReference type="AlphaFoldDB" id="A0A377BUA7"/>
<evidence type="ECO:0000313" key="2">
    <source>
        <dbReference type="EMBL" id="STL76732.1"/>
    </source>
</evidence>
<keyword evidence="1" id="KW-0812">Transmembrane</keyword>
<dbReference type="Proteomes" id="UP000254255">
    <property type="component" value="Unassembled WGS sequence"/>
</dbReference>
<dbReference type="EMBL" id="UGET01000004">
    <property type="protein sequence ID" value="STL76732.1"/>
    <property type="molecule type" value="Genomic_DNA"/>
</dbReference>
<reference evidence="2 3" key="1">
    <citation type="submission" date="2018-06" db="EMBL/GenBank/DDBJ databases">
        <authorList>
            <consortium name="Pathogen Informatics"/>
            <person name="Doyle S."/>
        </authorList>
    </citation>
    <scope>NUCLEOTIDE SEQUENCE [LARGE SCALE GENOMIC DNA]</scope>
    <source>
        <strain evidence="2 3">NCTC13148</strain>
    </source>
</reference>
<accession>A0A377BUA7</accession>
<gene>
    <name evidence="2" type="primary">eutH_1</name>
    <name evidence="2" type="ORF">NCTC13148_02236</name>
</gene>
<feature type="transmembrane region" description="Helical" evidence="1">
    <location>
        <begin position="6"/>
        <end position="27"/>
    </location>
</feature>